<dbReference type="Pfam" id="PF16344">
    <property type="entry name" value="FecR_C"/>
    <property type="match status" value="1"/>
</dbReference>
<evidence type="ECO:0000259" key="1">
    <source>
        <dbReference type="Pfam" id="PF04773"/>
    </source>
</evidence>
<dbReference type="Proteomes" id="UP001595818">
    <property type="component" value="Unassembled WGS sequence"/>
</dbReference>
<protein>
    <submittedName>
        <fullName evidence="3">FecR family protein</fullName>
    </submittedName>
</protein>
<evidence type="ECO:0000313" key="4">
    <source>
        <dbReference type="Proteomes" id="UP001595818"/>
    </source>
</evidence>
<accession>A0ABV9SX90</accession>
<dbReference type="RefSeq" id="WP_377062132.1">
    <property type="nucleotide sequence ID" value="NZ_JBHSJJ010000002.1"/>
</dbReference>
<organism evidence="3 4">
    <name type="scientific">Negadavirga shengliensis</name>
    <dbReference type="NCBI Taxonomy" id="1389218"/>
    <lineage>
        <taxon>Bacteria</taxon>
        <taxon>Pseudomonadati</taxon>
        <taxon>Bacteroidota</taxon>
        <taxon>Cytophagia</taxon>
        <taxon>Cytophagales</taxon>
        <taxon>Cyclobacteriaceae</taxon>
        <taxon>Negadavirga</taxon>
    </lineage>
</organism>
<reference evidence="4" key="1">
    <citation type="journal article" date="2019" name="Int. J. Syst. Evol. Microbiol.">
        <title>The Global Catalogue of Microorganisms (GCM) 10K type strain sequencing project: providing services to taxonomists for standard genome sequencing and annotation.</title>
        <authorList>
            <consortium name="The Broad Institute Genomics Platform"/>
            <consortium name="The Broad Institute Genome Sequencing Center for Infectious Disease"/>
            <person name="Wu L."/>
            <person name="Ma J."/>
        </authorList>
    </citation>
    <scope>NUCLEOTIDE SEQUENCE [LARGE SCALE GENOMIC DNA]</scope>
    <source>
        <strain evidence="4">CGMCC 4.7466</strain>
    </source>
</reference>
<dbReference type="InterPro" id="IPR032508">
    <property type="entry name" value="FecR_C"/>
</dbReference>
<evidence type="ECO:0000259" key="2">
    <source>
        <dbReference type="Pfam" id="PF16344"/>
    </source>
</evidence>
<dbReference type="PANTHER" id="PTHR30273">
    <property type="entry name" value="PERIPLASMIC SIGNAL SENSOR AND SIGMA FACTOR ACTIVATOR FECR-RELATED"/>
    <property type="match status" value="1"/>
</dbReference>
<sequence length="345" mass="40025">MLSKQDFLANPEFVQWVKNPNKQLDDYWDKWIKANPDQLENLKLAREFLVRLQLKDIKAEEGMKEEILNSLLKAQPAPYKQVEKRTFKSERRFWQNLSQFNRVAAILLFGFCIAWMIGPGKGSEQNTLEDGPAVVIHKSTKAGEKLHLTLPDGTHIWVNSVSHIKFPERFDHVERRIYLEGEAFFEIAEDTLRPFVVEARGLSTIALGTSFNISTKTEEQVNISLVSGKVKVLPPLKNKEFYLDPGKELKFDTKSQREYIGDFNIKNVTAWKNGTLLFKDASLRRVVKELEEWYGISIRVINGDRIDWNFSGEFQHQTLESVLESLSYIQKFNYSINGKNVEFKF</sequence>
<feature type="domain" description="FecR protein" evidence="1">
    <location>
        <begin position="139"/>
        <end position="231"/>
    </location>
</feature>
<comment type="caution">
    <text evidence="3">The sequence shown here is derived from an EMBL/GenBank/DDBJ whole genome shotgun (WGS) entry which is preliminary data.</text>
</comment>
<dbReference type="Gene3D" id="2.60.120.1440">
    <property type="match status" value="1"/>
</dbReference>
<gene>
    <name evidence="3" type="ORF">ACFPFU_05010</name>
</gene>
<feature type="domain" description="Protein FecR C-terminal" evidence="2">
    <location>
        <begin position="276"/>
        <end position="341"/>
    </location>
</feature>
<proteinExistence type="predicted"/>
<evidence type="ECO:0000313" key="3">
    <source>
        <dbReference type="EMBL" id="MFC4871035.1"/>
    </source>
</evidence>
<dbReference type="InterPro" id="IPR006860">
    <property type="entry name" value="FecR"/>
</dbReference>
<keyword evidence="4" id="KW-1185">Reference proteome</keyword>
<dbReference type="EMBL" id="JBHSJJ010000002">
    <property type="protein sequence ID" value="MFC4871035.1"/>
    <property type="molecule type" value="Genomic_DNA"/>
</dbReference>
<name>A0ABV9SX90_9BACT</name>
<dbReference type="Pfam" id="PF04773">
    <property type="entry name" value="FecR"/>
    <property type="match status" value="1"/>
</dbReference>
<dbReference type="Gene3D" id="3.55.50.30">
    <property type="match status" value="1"/>
</dbReference>
<dbReference type="PANTHER" id="PTHR30273:SF2">
    <property type="entry name" value="PROTEIN FECR"/>
    <property type="match status" value="1"/>
</dbReference>
<dbReference type="PIRSF" id="PIRSF018266">
    <property type="entry name" value="FecR"/>
    <property type="match status" value="1"/>
</dbReference>
<dbReference type="InterPro" id="IPR012373">
    <property type="entry name" value="Ferrdict_sens_TM"/>
</dbReference>